<feature type="domain" description="GST C-terminal" evidence="2">
    <location>
        <begin position="86"/>
        <end position="205"/>
    </location>
</feature>
<dbReference type="Gene3D" id="3.40.30.10">
    <property type="entry name" value="Glutaredoxin"/>
    <property type="match status" value="1"/>
</dbReference>
<evidence type="ECO:0000259" key="2">
    <source>
        <dbReference type="PROSITE" id="PS50405"/>
    </source>
</evidence>
<dbReference type="Pfam" id="PF13409">
    <property type="entry name" value="GST_N_2"/>
    <property type="match status" value="1"/>
</dbReference>
<dbReference type="Pfam" id="PF13410">
    <property type="entry name" value="GST_C_2"/>
    <property type="match status" value="1"/>
</dbReference>
<dbReference type="InterPro" id="IPR034345">
    <property type="entry name" value="Gtt2-like_N"/>
</dbReference>
<sequence>MKLFLTSMAPYPRRVTLYLNEKGITLDRQEVDLHRQENQSPEFLAKNPAGKVPLLELDNDSYLPESAAIIEYLEELYPTPPMIGRTAEERAQVRATDRVASEVFVLLSQILMHTSPAALQIHPGLRQMPDVGTALQPLLDQLLDQLEQRIGDQTFLAGATPTIADCTLFALMEAIYAGFGYELPERSGRLRAWYDRFRLRPSVSM</sequence>
<dbReference type="PANTHER" id="PTHR43968:SF6">
    <property type="entry name" value="GLUTATHIONE S-TRANSFERASE OMEGA"/>
    <property type="match status" value="1"/>
</dbReference>
<dbReference type="Proteomes" id="UP001629249">
    <property type="component" value="Unassembled WGS sequence"/>
</dbReference>
<proteinExistence type="predicted"/>
<dbReference type="InterPro" id="IPR040079">
    <property type="entry name" value="Glutathione_S-Trfase"/>
</dbReference>
<dbReference type="RefSeq" id="WP_408335945.1">
    <property type="nucleotide sequence ID" value="NZ_JAQQFH010000063.1"/>
</dbReference>
<keyword evidence="4" id="KW-1185">Reference proteome</keyword>
<dbReference type="Gene3D" id="1.20.1050.10">
    <property type="match status" value="1"/>
</dbReference>
<name>A0ABW9A2A1_9BURK</name>
<dbReference type="PANTHER" id="PTHR43968">
    <property type="match status" value="1"/>
</dbReference>
<evidence type="ECO:0000313" key="3">
    <source>
        <dbReference type="EMBL" id="MFL9889005.1"/>
    </source>
</evidence>
<dbReference type="EMBL" id="JAQQFN010000055">
    <property type="protein sequence ID" value="MFL9889005.1"/>
    <property type="molecule type" value="Genomic_DNA"/>
</dbReference>
<evidence type="ECO:0000259" key="1">
    <source>
        <dbReference type="PROSITE" id="PS50404"/>
    </source>
</evidence>
<dbReference type="CDD" id="cd03051">
    <property type="entry name" value="GST_N_GTT2_like"/>
    <property type="match status" value="1"/>
</dbReference>
<dbReference type="SFLD" id="SFLDS00019">
    <property type="entry name" value="Glutathione_Transferase_(cytos"/>
    <property type="match status" value="1"/>
</dbReference>
<comment type="caution">
    <text evidence="3">The sequence shown here is derived from an EMBL/GenBank/DDBJ whole genome shotgun (WGS) entry which is preliminary data.</text>
</comment>
<organism evidence="3 4">
    <name type="scientific">Paraburkholderia agricolaris</name>
    <dbReference type="NCBI Taxonomy" id="2152888"/>
    <lineage>
        <taxon>Bacteria</taxon>
        <taxon>Pseudomonadati</taxon>
        <taxon>Pseudomonadota</taxon>
        <taxon>Betaproteobacteria</taxon>
        <taxon>Burkholderiales</taxon>
        <taxon>Burkholderiaceae</taxon>
        <taxon>Paraburkholderia</taxon>
    </lineage>
</organism>
<evidence type="ECO:0000313" key="4">
    <source>
        <dbReference type="Proteomes" id="UP001629249"/>
    </source>
</evidence>
<accession>A0ABW9A2A1</accession>
<reference evidence="3 4" key="1">
    <citation type="journal article" date="2024" name="Chem. Sci.">
        <title>Discovery of megapolipeptins by genome mining of a Burkholderiales bacteria collection.</title>
        <authorList>
            <person name="Paulo B.S."/>
            <person name="Recchia M.J.J."/>
            <person name="Lee S."/>
            <person name="Fergusson C.H."/>
            <person name="Romanowski S.B."/>
            <person name="Hernandez A."/>
            <person name="Krull N."/>
            <person name="Liu D.Y."/>
            <person name="Cavanagh H."/>
            <person name="Bos A."/>
            <person name="Gray C.A."/>
            <person name="Murphy B.T."/>
            <person name="Linington R.G."/>
            <person name="Eustaquio A.S."/>
        </authorList>
    </citation>
    <scope>NUCLEOTIDE SEQUENCE [LARGE SCALE GENOMIC DNA]</scope>
    <source>
        <strain evidence="3 4">RL16-012-BIC-B</strain>
    </source>
</reference>
<gene>
    <name evidence="3" type="ORF">PQR66_38700</name>
</gene>
<dbReference type="SUPFAM" id="SSF52833">
    <property type="entry name" value="Thioredoxin-like"/>
    <property type="match status" value="1"/>
</dbReference>
<dbReference type="SFLD" id="SFLDG00358">
    <property type="entry name" value="Main_(cytGST)"/>
    <property type="match status" value="1"/>
</dbReference>
<protein>
    <submittedName>
        <fullName evidence="3">Glutathione S-transferase family protein</fullName>
    </submittedName>
</protein>
<dbReference type="InterPro" id="IPR050983">
    <property type="entry name" value="GST_Omega/HSP26"/>
</dbReference>
<dbReference type="PROSITE" id="PS50405">
    <property type="entry name" value="GST_CTER"/>
    <property type="match status" value="1"/>
</dbReference>
<dbReference type="InterPro" id="IPR010987">
    <property type="entry name" value="Glutathione-S-Trfase_C-like"/>
</dbReference>
<dbReference type="InterPro" id="IPR036282">
    <property type="entry name" value="Glutathione-S-Trfase_C_sf"/>
</dbReference>
<dbReference type="InterPro" id="IPR004045">
    <property type="entry name" value="Glutathione_S-Trfase_N"/>
</dbReference>
<dbReference type="SUPFAM" id="SSF47616">
    <property type="entry name" value="GST C-terminal domain-like"/>
    <property type="match status" value="1"/>
</dbReference>
<dbReference type="PROSITE" id="PS50404">
    <property type="entry name" value="GST_NTER"/>
    <property type="match status" value="1"/>
</dbReference>
<feature type="domain" description="GST N-terminal" evidence="1">
    <location>
        <begin position="1"/>
        <end position="81"/>
    </location>
</feature>
<dbReference type="InterPro" id="IPR036249">
    <property type="entry name" value="Thioredoxin-like_sf"/>
</dbReference>